<dbReference type="KEGG" id="acan:ACA1_324850"/>
<accession>L8GI55</accession>
<dbReference type="Proteomes" id="UP000011083">
    <property type="component" value="Unassembled WGS sequence"/>
</dbReference>
<dbReference type="GeneID" id="14912955"/>
<protein>
    <submittedName>
        <fullName evidence="1">Uncharacterized protein</fullName>
    </submittedName>
</protein>
<dbReference type="RefSeq" id="XP_004334451.1">
    <property type="nucleotide sequence ID" value="XM_004334403.1"/>
</dbReference>
<dbReference type="VEuPathDB" id="AmoebaDB:ACA1_324850"/>
<sequence>MLTLFTHDCMTDCEPDSVLFEQYHCDLLTAVTDRMEKSDAKCFMLSYVTETKDRFKSASFFGKKANATWLLWDDDNCQVECDCGPYSTDMMCRYYINSGFYSTPGRFVWREGPTIEDTVEMEDPTDELMAFDPVGHYHKIYVLELDKILKSTNLAELIETRDCKRAFAVATASIRLESYYGCGAANVFKRVPEKEISMSRTTCRALTLWLVLQALETIVTRDTTRNLLDFYDKHFESDDGATSNGRHLWGTITDNIVRECLERILKAGGAEYAVRINFLPEKMWNVNNRRGDASIGFLVEDIVANIAGLPVKCSVTVDFGGQEKETLELDIKDVVAQHAFKVLRVFSMEEKHLKQLRKMVTASPTCAHMGPYKNALIKILDHIENTAPTA</sequence>
<evidence type="ECO:0000313" key="2">
    <source>
        <dbReference type="Proteomes" id="UP000011083"/>
    </source>
</evidence>
<gene>
    <name evidence="1" type="ORF">ACA1_324850</name>
</gene>
<evidence type="ECO:0000313" key="1">
    <source>
        <dbReference type="EMBL" id="ELR12438.1"/>
    </source>
</evidence>
<name>L8GI55_ACACF</name>
<dbReference type="EMBL" id="KB008116">
    <property type="protein sequence ID" value="ELR12438.1"/>
    <property type="molecule type" value="Genomic_DNA"/>
</dbReference>
<dbReference type="AlphaFoldDB" id="L8GI55"/>
<reference evidence="1 2" key="1">
    <citation type="journal article" date="2013" name="Genome Biol.">
        <title>Genome of Acanthamoeba castellanii highlights extensive lateral gene transfer and early evolution of tyrosine kinase signaling.</title>
        <authorList>
            <person name="Clarke M."/>
            <person name="Lohan A.J."/>
            <person name="Liu B."/>
            <person name="Lagkouvardos I."/>
            <person name="Roy S."/>
            <person name="Zafar N."/>
            <person name="Bertelli C."/>
            <person name="Schilde C."/>
            <person name="Kianianmomeni A."/>
            <person name="Burglin T.R."/>
            <person name="Frech C."/>
            <person name="Turcotte B."/>
            <person name="Kopec K.O."/>
            <person name="Synnott J.M."/>
            <person name="Choo C."/>
            <person name="Paponov I."/>
            <person name="Finkler A."/>
            <person name="Soon Heng Tan C."/>
            <person name="Hutchins A.P."/>
            <person name="Weinmeier T."/>
            <person name="Rattei T."/>
            <person name="Chu J.S."/>
            <person name="Gimenez G."/>
            <person name="Irimia M."/>
            <person name="Rigden D.J."/>
            <person name="Fitzpatrick D.A."/>
            <person name="Lorenzo-Morales J."/>
            <person name="Bateman A."/>
            <person name="Chiu C.H."/>
            <person name="Tang P."/>
            <person name="Hegemann P."/>
            <person name="Fromm H."/>
            <person name="Raoult D."/>
            <person name="Greub G."/>
            <person name="Miranda-Saavedra D."/>
            <person name="Chen N."/>
            <person name="Nash P."/>
            <person name="Ginger M.L."/>
            <person name="Horn M."/>
            <person name="Schaap P."/>
            <person name="Caler L."/>
            <person name="Loftus B."/>
        </authorList>
    </citation>
    <scope>NUCLEOTIDE SEQUENCE [LARGE SCALE GENOMIC DNA]</scope>
    <source>
        <strain evidence="1 2">Neff</strain>
    </source>
</reference>
<organism evidence="1 2">
    <name type="scientific">Acanthamoeba castellanii (strain ATCC 30010 / Neff)</name>
    <dbReference type="NCBI Taxonomy" id="1257118"/>
    <lineage>
        <taxon>Eukaryota</taxon>
        <taxon>Amoebozoa</taxon>
        <taxon>Discosea</taxon>
        <taxon>Longamoebia</taxon>
        <taxon>Centramoebida</taxon>
        <taxon>Acanthamoebidae</taxon>
        <taxon>Acanthamoeba</taxon>
    </lineage>
</organism>
<keyword evidence="2" id="KW-1185">Reference proteome</keyword>
<proteinExistence type="predicted"/>